<dbReference type="CDD" id="cd07331">
    <property type="entry name" value="M48C_Oma1_like"/>
    <property type="match status" value="1"/>
</dbReference>
<dbReference type="EMBL" id="VOOS01000002">
    <property type="protein sequence ID" value="TXB66026.1"/>
    <property type="molecule type" value="Genomic_DNA"/>
</dbReference>
<evidence type="ECO:0000313" key="8">
    <source>
        <dbReference type="EMBL" id="TXB66026.1"/>
    </source>
</evidence>
<evidence type="ECO:0000256" key="5">
    <source>
        <dbReference type="ARBA" id="ARBA00023049"/>
    </source>
</evidence>
<comment type="similarity">
    <text evidence="6">Belongs to the peptidase M48 family.</text>
</comment>
<evidence type="ECO:0000313" key="9">
    <source>
        <dbReference type="Proteomes" id="UP000321721"/>
    </source>
</evidence>
<gene>
    <name evidence="8" type="ORF">FRY74_05505</name>
</gene>
<keyword evidence="9" id="KW-1185">Reference proteome</keyword>
<dbReference type="InterPro" id="IPR001915">
    <property type="entry name" value="Peptidase_M48"/>
</dbReference>
<name>A0A5C6RU72_9FLAO</name>
<comment type="caution">
    <text evidence="8">The sequence shown here is derived from an EMBL/GenBank/DDBJ whole genome shotgun (WGS) entry which is preliminary data.</text>
</comment>
<keyword evidence="5 6" id="KW-0482">Metalloprotease</keyword>
<dbReference type="OrthoDB" id="9810445at2"/>
<evidence type="ECO:0000256" key="1">
    <source>
        <dbReference type="ARBA" id="ARBA00022670"/>
    </source>
</evidence>
<proteinExistence type="inferred from homology"/>
<accession>A0A5C6RU72</accession>
<dbReference type="AlphaFoldDB" id="A0A5C6RU72"/>
<evidence type="ECO:0000256" key="2">
    <source>
        <dbReference type="ARBA" id="ARBA00022723"/>
    </source>
</evidence>
<dbReference type="PROSITE" id="PS51257">
    <property type="entry name" value="PROKAR_LIPOPROTEIN"/>
    <property type="match status" value="1"/>
</dbReference>
<evidence type="ECO:0000256" key="4">
    <source>
        <dbReference type="ARBA" id="ARBA00022833"/>
    </source>
</evidence>
<dbReference type="PANTHER" id="PTHR22726:SF24">
    <property type="entry name" value="M48 FAMILY METALLOPEPTIDASE"/>
    <property type="match status" value="1"/>
</dbReference>
<keyword evidence="2" id="KW-0479">Metal-binding</keyword>
<organism evidence="8 9">
    <name type="scientific">Vicingus serpentipes</name>
    <dbReference type="NCBI Taxonomy" id="1926625"/>
    <lineage>
        <taxon>Bacteria</taxon>
        <taxon>Pseudomonadati</taxon>
        <taxon>Bacteroidota</taxon>
        <taxon>Flavobacteriia</taxon>
        <taxon>Flavobacteriales</taxon>
        <taxon>Vicingaceae</taxon>
        <taxon>Vicingus</taxon>
    </lineage>
</organism>
<feature type="domain" description="Peptidase M48" evidence="7">
    <location>
        <begin position="74"/>
        <end position="257"/>
    </location>
</feature>
<dbReference type="GO" id="GO:0004222">
    <property type="term" value="F:metalloendopeptidase activity"/>
    <property type="evidence" value="ECO:0007669"/>
    <property type="project" value="InterPro"/>
</dbReference>
<dbReference type="GO" id="GO:0046872">
    <property type="term" value="F:metal ion binding"/>
    <property type="evidence" value="ECO:0007669"/>
    <property type="project" value="UniProtKB-KW"/>
</dbReference>
<dbReference type="Pfam" id="PF01435">
    <property type="entry name" value="Peptidase_M48"/>
    <property type="match status" value="1"/>
</dbReference>
<sequence>MRFLKPAVLTAIVIGLVACSKVPISGRRQMNLLPESQLMSMSLTQYGAFLQENPPMSDTNEDTKRVKRVGERIAAAVEKYMNDEGMGNKIKNYKWEFNLVNDNAINAWCMPGGKVVVYTGIMPVAQTDEGLAVVMGHEIAHAIARHGNERMSQGLVAAAGAAGLAVALKEKPAETQALFLGAYGAASSTSILAFGRNHESEADKLGMVFMAMAGYQPKEAIPFWERMKAASGGGSGVPEFLSTHPNHDTRIARITEWLPVAESYYAKAGN</sequence>
<keyword evidence="1 6" id="KW-0645">Protease</keyword>
<dbReference type="InterPro" id="IPR051156">
    <property type="entry name" value="Mito/Outer_Membr_Metalloprot"/>
</dbReference>
<dbReference type="GO" id="GO:0051603">
    <property type="term" value="P:proteolysis involved in protein catabolic process"/>
    <property type="evidence" value="ECO:0007669"/>
    <property type="project" value="TreeGrafter"/>
</dbReference>
<dbReference type="RefSeq" id="WP_147099412.1">
    <property type="nucleotide sequence ID" value="NZ_VOOS01000002.1"/>
</dbReference>
<evidence type="ECO:0000256" key="3">
    <source>
        <dbReference type="ARBA" id="ARBA00022801"/>
    </source>
</evidence>
<evidence type="ECO:0000259" key="7">
    <source>
        <dbReference type="Pfam" id="PF01435"/>
    </source>
</evidence>
<dbReference type="Gene3D" id="3.30.2010.10">
    <property type="entry name" value="Metalloproteases ('zincins'), catalytic domain"/>
    <property type="match status" value="1"/>
</dbReference>
<reference evidence="8 9" key="1">
    <citation type="submission" date="2019-08" db="EMBL/GenBank/DDBJ databases">
        <title>Genome of Vicingus serpentipes NCIMB 15042.</title>
        <authorList>
            <person name="Bowman J.P."/>
        </authorList>
    </citation>
    <scope>NUCLEOTIDE SEQUENCE [LARGE SCALE GENOMIC DNA]</scope>
    <source>
        <strain evidence="8 9">NCIMB 15042</strain>
    </source>
</reference>
<dbReference type="Proteomes" id="UP000321721">
    <property type="component" value="Unassembled WGS sequence"/>
</dbReference>
<comment type="cofactor">
    <cofactor evidence="6">
        <name>Zn(2+)</name>
        <dbReference type="ChEBI" id="CHEBI:29105"/>
    </cofactor>
    <text evidence="6">Binds 1 zinc ion per subunit.</text>
</comment>
<keyword evidence="4 6" id="KW-0862">Zinc</keyword>
<dbReference type="PANTHER" id="PTHR22726">
    <property type="entry name" value="METALLOENDOPEPTIDASE OMA1"/>
    <property type="match status" value="1"/>
</dbReference>
<protein>
    <submittedName>
        <fullName evidence="8">M48 family metallopeptidase</fullName>
    </submittedName>
</protein>
<dbReference type="GO" id="GO:0016020">
    <property type="term" value="C:membrane"/>
    <property type="evidence" value="ECO:0007669"/>
    <property type="project" value="TreeGrafter"/>
</dbReference>
<keyword evidence="3 6" id="KW-0378">Hydrolase</keyword>
<evidence type="ECO:0000256" key="6">
    <source>
        <dbReference type="RuleBase" id="RU003983"/>
    </source>
</evidence>